<proteinExistence type="predicted"/>
<dbReference type="Gene3D" id="2.60.120.10">
    <property type="entry name" value="Jelly Rolls"/>
    <property type="match status" value="1"/>
</dbReference>
<protein>
    <submittedName>
        <fullName evidence="1">Putative metal-dependent enzyme (Double-stranded beta helix superfamily)</fullName>
    </submittedName>
</protein>
<organism evidence="1 2">
    <name type="scientific">Kribbella shirazensis</name>
    <dbReference type="NCBI Taxonomy" id="1105143"/>
    <lineage>
        <taxon>Bacteria</taxon>
        <taxon>Bacillati</taxon>
        <taxon>Actinomycetota</taxon>
        <taxon>Actinomycetes</taxon>
        <taxon>Propionibacteriales</taxon>
        <taxon>Kribbellaceae</taxon>
        <taxon>Kribbella</taxon>
    </lineage>
</organism>
<reference evidence="1 2" key="1">
    <citation type="submission" date="2020-03" db="EMBL/GenBank/DDBJ databases">
        <title>Sequencing the genomes of 1000 actinobacteria strains.</title>
        <authorList>
            <person name="Klenk H.-P."/>
        </authorList>
    </citation>
    <scope>NUCLEOTIDE SEQUENCE [LARGE SCALE GENOMIC DNA]</scope>
    <source>
        <strain evidence="1 2">DSM 45490</strain>
    </source>
</reference>
<dbReference type="AlphaFoldDB" id="A0A7X5VC50"/>
<sequence>MTYTLEQFVHDLQDLTTASDRPADSELATIVAERLQELVIHPDAVPAEFRQRDPQRGGRGRYMLHRAPTFNVTSIVWAPGEIAPPHNHETWGAIGLVSNAIEERRYEILADDTVRPTEHERHRRGAVSVLIPDEDVHSMHNLTDTDTVEIHVYGKDLTGLPRKQWSLEGDTMRTFQSSKYFNC</sequence>
<dbReference type="CDD" id="cd10548">
    <property type="entry name" value="cupin_CDO"/>
    <property type="match status" value="1"/>
</dbReference>
<dbReference type="InterPro" id="IPR011051">
    <property type="entry name" value="RmlC_Cupin_sf"/>
</dbReference>
<comment type="caution">
    <text evidence="1">The sequence shown here is derived from an EMBL/GenBank/DDBJ whole genome shotgun (WGS) entry which is preliminary data.</text>
</comment>
<dbReference type="Proteomes" id="UP000555407">
    <property type="component" value="Unassembled WGS sequence"/>
</dbReference>
<accession>A0A7X5VC50</accession>
<dbReference type="InterPro" id="IPR014710">
    <property type="entry name" value="RmlC-like_jellyroll"/>
</dbReference>
<gene>
    <name evidence="1" type="ORF">BJY22_004217</name>
</gene>
<dbReference type="SUPFAM" id="SSF51182">
    <property type="entry name" value="RmlC-like cupins"/>
    <property type="match status" value="1"/>
</dbReference>
<dbReference type="EMBL" id="JAASRO010000001">
    <property type="protein sequence ID" value="NIK58500.1"/>
    <property type="molecule type" value="Genomic_DNA"/>
</dbReference>
<evidence type="ECO:0000313" key="1">
    <source>
        <dbReference type="EMBL" id="NIK58500.1"/>
    </source>
</evidence>
<name>A0A7X5VC50_9ACTN</name>
<dbReference type="RefSeq" id="WP_167209340.1">
    <property type="nucleotide sequence ID" value="NZ_JAASRO010000001.1"/>
</dbReference>
<keyword evidence="2" id="KW-1185">Reference proteome</keyword>
<evidence type="ECO:0000313" key="2">
    <source>
        <dbReference type="Proteomes" id="UP000555407"/>
    </source>
</evidence>